<reference evidence="2" key="1">
    <citation type="journal article" date="2020" name="Fungal Divers.">
        <title>Resolving the Mortierellaceae phylogeny through synthesis of multi-gene phylogenetics and phylogenomics.</title>
        <authorList>
            <person name="Vandepol N."/>
            <person name="Liber J."/>
            <person name="Desiro A."/>
            <person name="Na H."/>
            <person name="Kennedy M."/>
            <person name="Barry K."/>
            <person name="Grigoriev I.V."/>
            <person name="Miller A.N."/>
            <person name="O'Donnell K."/>
            <person name="Stajich J.E."/>
            <person name="Bonito G."/>
        </authorList>
    </citation>
    <scope>NUCLEOTIDE SEQUENCE</scope>
    <source>
        <strain evidence="2">REB-010B</strain>
    </source>
</reference>
<dbReference type="Pfam" id="PF14539">
    <property type="entry name" value="DUF4442"/>
    <property type="match status" value="1"/>
</dbReference>
<evidence type="ECO:0008006" key="4">
    <source>
        <dbReference type="Google" id="ProtNLM"/>
    </source>
</evidence>
<dbReference type="InterPro" id="IPR029069">
    <property type="entry name" value="HotDog_dom_sf"/>
</dbReference>
<name>A0A9P6RVS0_9FUNG</name>
<proteinExistence type="predicted"/>
<evidence type="ECO:0000256" key="1">
    <source>
        <dbReference type="SAM" id="Phobius"/>
    </source>
</evidence>
<dbReference type="SUPFAM" id="SSF54637">
    <property type="entry name" value="Thioesterase/thiol ester dehydrase-isomerase"/>
    <property type="match status" value="1"/>
</dbReference>
<comment type="caution">
    <text evidence="2">The sequence shown here is derived from an EMBL/GenBank/DDBJ whole genome shotgun (WGS) entry which is preliminary data.</text>
</comment>
<dbReference type="Proteomes" id="UP000738325">
    <property type="component" value="Unassembled WGS sequence"/>
</dbReference>
<dbReference type="Gene3D" id="3.10.129.10">
    <property type="entry name" value="Hotdog Thioesterase"/>
    <property type="match status" value="1"/>
</dbReference>
<keyword evidence="1" id="KW-1133">Transmembrane helix</keyword>
<organism evidence="2 3">
    <name type="scientific">Dissophora globulifera</name>
    <dbReference type="NCBI Taxonomy" id="979702"/>
    <lineage>
        <taxon>Eukaryota</taxon>
        <taxon>Fungi</taxon>
        <taxon>Fungi incertae sedis</taxon>
        <taxon>Mucoromycota</taxon>
        <taxon>Mortierellomycotina</taxon>
        <taxon>Mortierellomycetes</taxon>
        <taxon>Mortierellales</taxon>
        <taxon>Mortierellaceae</taxon>
        <taxon>Dissophora</taxon>
    </lineage>
</organism>
<dbReference type="AlphaFoldDB" id="A0A9P6RVS0"/>
<dbReference type="CDD" id="cd03443">
    <property type="entry name" value="PaaI_thioesterase"/>
    <property type="match status" value="1"/>
</dbReference>
<sequence>MAPTELWVLCTTLLCVFVVAGHLLARKLSSLRDPLAVWYFVHGLDLLPLRMRSWLYATVIGFVNPYSRSVNFRITEIEKGRACGAMRATRGVSNPLRCVHAGALVTFGEIVGGLALFTYLGKKDRAILTNINAEYIKIARGCLTASSIVPDFTEALEDKVVTTVIIMNASFDTVSRLTLTWKVDIKRD</sequence>
<keyword evidence="1" id="KW-0812">Transmembrane</keyword>
<keyword evidence="3" id="KW-1185">Reference proteome</keyword>
<dbReference type="InterPro" id="IPR027961">
    <property type="entry name" value="DUF4442"/>
</dbReference>
<accession>A0A9P6RVS0</accession>
<protein>
    <recommendedName>
        <fullName evidence="4">DUF4442 domain-containing protein</fullName>
    </recommendedName>
</protein>
<keyword evidence="1" id="KW-0472">Membrane</keyword>
<gene>
    <name evidence="2" type="ORF">BGZ99_004192</name>
</gene>
<dbReference type="EMBL" id="JAAAIP010000026">
    <property type="protein sequence ID" value="KAG0328880.1"/>
    <property type="molecule type" value="Genomic_DNA"/>
</dbReference>
<dbReference type="OrthoDB" id="10255641at2759"/>
<evidence type="ECO:0000313" key="2">
    <source>
        <dbReference type="EMBL" id="KAG0328880.1"/>
    </source>
</evidence>
<evidence type="ECO:0000313" key="3">
    <source>
        <dbReference type="Proteomes" id="UP000738325"/>
    </source>
</evidence>
<feature type="transmembrane region" description="Helical" evidence="1">
    <location>
        <begin position="6"/>
        <end position="25"/>
    </location>
</feature>